<name>A0A8K0DHW1_IGNLU</name>
<reference evidence="1" key="1">
    <citation type="submission" date="2019-08" db="EMBL/GenBank/DDBJ databases">
        <title>The genome of the North American firefly Photinus pyralis.</title>
        <authorList>
            <consortium name="Photinus pyralis genome working group"/>
            <person name="Fallon T.R."/>
            <person name="Sander Lower S.E."/>
            <person name="Weng J.-K."/>
        </authorList>
    </citation>
    <scope>NUCLEOTIDE SEQUENCE</scope>
    <source>
        <strain evidence="1">TRF0915ILg1</strain>
        <tissue evidence="1">Whole body</tissue>
    </source>
</reference>
<protein>
    <submittedName>
        <fullName evidence="1">Uncharacterized protein</fullName>
    </submittedName>
</protein>
<proteinExistence type="predicted"/>
<dbReference type="AlphaFoldDB" id="A0A8K0DHW1"/>
<evidence type="ECO:0000313" key="1">
    <source>
        <dbReference type="EMBL" id="KAF2903543.1"/>
    </source>
</evidence>
<dbReference type="OrthoDB" id="6766487at2759"/>
<gene>
    <name evidence="1" type="ORF">ILUMI_02644</name>
</gene>
<keyword evidence="2" id="KW-1185">Reference proteome</keyword>
<accession>A0A8K0DHW1</accession>
<evidence type="ECO:0000313" key="2">
    <source>
        <dbReference type="Proteomes" id="UP000801492"/>
    </source>
</evidence>
<comment type="caution">
    <text evidence="1">The sequence shown here is derived from an EMBL/GenBank/DDBJ whole genome shotgun (WGS) entry which is preliminary data.</text>
</comment>
<organism evidence="1 2">
    <name type="scientific">Ignelater luminosus</name>
    <name type="common">Cucubano</name>
    <name type="synonym">Pyrophorus luminosus</name>
    <dbReference type="NCBI Taxonomy" id="2038154"/>
    <lineage>
        <taxon>Eukaryota</taxon>
        <taxon>Metazoa</taxon>
        <taxon>Ecdysozoa</taxon>
        <taxon>Arthropoda</taxon>
        <taxon>Hexapoda</taxon>
        <taxon>Insecta</taxon>
        <taxon>Pterygota</taxon>
        <taxon>Neoptera</taxon>
        <taxon>Endopterygota</taxon>
        <taxon>Coleoptera</taxon>
        <taxon>Polyphaga</taxon>
        <taxon>Elateriformia</taxon>
        <taxon>Elateroidea</taxon>
        <taxon>Elateridae</taxon>
        <taxon>Agrypninae</taxon>
        <taxon>Pyrophorini</taxon>
        <taxon>Ignelater</taxon>
    </lineage>
</organism>
<sequence length="300" mass="34250">MQSVSKFPERLYQDMLKRANKNEDINWQQVTICEALRMTQNYSVCQVFNENQEAMLADYYLHHGLPPLFAKEMAYVRATANDVNVANSCNANKWPRVYFFLEEEQGTVLENSRGDFFGYGYGLQPVCRSTASVQLGKKVEHVPLDDLKKQVHGTYHALHNEQNKLTLVRWHDNAATMASNISLPDDIEKLEKIALVPQRNIVQLIQIRPKKWYWAILRSCLNGAMVNTCLLYHNLETISFLESYRRIVETLLAATDTSTPSGILSKSSSHVADEIHLDNEGHLNNKTYSATMVDILKVAL</sequence>
<dbReference type="EMBL" id="VTPC01000997">
    <property type="protein sequence ID" value="KAF2903543.1"/>
    <property type="molecule type" value="Genomic_DNA"/>
</dbReference>
<dbReference type="Proteomes" id="UP000801492">
    <property type="component" value="Unassembled WGS sequence"/>
</dbReference>